<keyword evidence="1 2" id="KW-0807">Transducer</keyword>
<sequence length="482" mass="52704">MKLTSKIQIGFTLPALFIVCMGLGSIYGFWRINEQVGTIYDDRLVPLKQLKEISDDYAVLIIDAVNKGNEGQISPNEALASIQKAQERIKNNWETYRQTYLTAEEQTLAWEVEELFKDADEQINQLIRVLEEKQFERIDEFDGALYAVIEPVSAKIQELIDLQLEIAQNERREAENIYYTILWIFIPAMIAAVILVILPIRLFISRLIIGTLKETINTIASASTEIAASAEQQERLAAQESASVNETTTTMEQLKSSAQQSTLQAQTAATAAEQVLQLSYAGNIAVGETLAGMSDLQEKVGGITVALSQLNEQITQINSYQQLVSEIAKQTNMLALNAAVEAVRAGEHGKGFAVVATEIRKLADQSKEQGQKINEVVGAIQAALKTTVKATESGTKTVEEEVKIAQKTADTFQSVAEAIGEVSVSVQQISLNTKQQAVAIGEVVNAMSILKQAATETASGINQTKVGTQKLSETSMKLKSMV</sequence>
<evidence type="ECO:0000259" key="4">
    <source>
        <dbReference type="PROSITE" id="PS50111"/>
    </source>
</evidence>
<feature type="transmembrane region" description="Helical" evidence="3">
    <location>
        <begin position="7"/>
        <end position="30"/>
    </location>
</feature>
<accession>A0A941GW10</accession>
<dbReference type="PROSITE" id="PS50111">
    <property type="entry name" value="CHEMOTAXIS_TRANSDUC_2"/>
    <property type="match status" value="1"/>
</dbReference>
<comment type="caution">
    <text evidence="5">The sequence shown here is derived from an EMBL/GenBank/DDBJ whole genome shotgun (WGS) entry which is preliminary data.</text>
</comment>
<feature type="transmembrane region" description="Helical" evidence="3">
    <location>
        <begin position="177"/>
        <end position="204"/>
    </location>
</feature>
<dbReference type="Proteomes" id="UP000767446">
    <property type="component" value="Unassembled WGS sequence"/>
</dbReference>
<dbReference type="InterPro" id="IPR004089">
    <property type="entry name" value="MCPsignal_dom"/>
</dbReference>
<keyword evidence="3" id="KW-0472">Membrane</keyword>
<proteinExistence type="predicted"/>
<dbReference type="GO" id="GO:0016020">
    <property type="term" value="C:membrane"/>
    <property type="evidence" value="ECO:0007669"/>
    <property type="project" value="InterPro"/>
</dbReference>
<dbReference type="SUPFAM" id="SSF58104">
    <property type="entry name" value="Methyl-accepting chemotaxis protein (MCP) signaling domain"/>
    <property type="match status" value="1"/>
</dbReference>
<keyword evidence="3" id="KW-0812">Transmembrane</keyword>
<evidence type="ECO:0000256" key="3">
    <source>
        <dbReference type="SAM" id="Phobius"/>
    </source>
</evidence>
<evidence type="ECO:0000313" key="6">
    <source>
        <dbReference type="Proteomes" id="UP000767446"/>
    </source>
</evidence>
<organism evidence="5 6">
    <name type="scientific">Gomphosphaeria aponina SAG 52.96 = DSM 107014</name>
    <dbReference type="NCBI Taxonomy" id="1521640"/>
    <lineage>
        <taxon>Bacteria</taxon>
        <taxon>Bacillati</taxon>
        <taxon>Cyanobacteriota</taxon>
        <taxon>Cyanophyceae</taxon>
        <taxon>Oscillatoriophycideae</taxon>
        <taxon>Chroococcales</taxon>
        <taxon>Gomphosphaeriaceae</taxon>
        <taxon>Gomphosphaeria</taxon>
    </lineage>
</organism>
<dbReference type="Gene3D" id="1.10.287.950">
    <property type="entry name" value="Methyl-accepting chemotaxis protein"/>
    <property type="match status" value="1"/>
</dbReference>
<dbReference type="EMBL" id="JADQBC010000028">
    <property type="protein sequence ID" value="MBR8827361.1"/>
    <property type="molecule type" value="Genomic_DNA"/>
</dbReference>
<evidence type="ECO:0000256" key="1">
    <source>
        <dbReference type="ARBA" id="ARBA00023224"/>
    </source>
</evidence>
<dbReference type="Pfam" id="PF12729">
    <property type="entry name" value="4HB_MCP_1"/>
    <property type="match status" value="1"/>
</dbReference>
<dbReference type="Pfam" id="PF00015">
    <property type="entry name" value="MCPsignal"/>
    <property type="match status" value="1"/>
</dbReference>
<keyword evidence="3" id="KW-1133">Transmembrane helix</keyword>
<reference evidence="5" key="1">
    <citation type="submission" date="2021-02" db="EMBL/GenBank/DDBJ databases">
        <title>Metagenome analyses of Stigonema ocellatum DSM 106950, Chlorogloea purpurea SAG 13.99 and Gomphosphaeria aponina DSM 107014.</title>
        <authorList>
            <person name="Marter P."/>
            <person name="Huang S."/>
        </authorList>
    </citation>
    <scope>NUCLEOTIDE SEQUENCE</scope>
    <source>
        <strain evidence="5">JP213</strain>
    </source>
</reference>
<protein>
    <submittedName>
        <fullName evidence="5">MCP four helix bundle domain-containing protein</fullName>
    </submittedName>
</protein>
<dbReference type="PANTHER" id="PTHR32089:SF112">
    <property type="entry name" value="LYSOZYME-LIKE PROTEIN-RELATED"/>
    <property type="match status" value="1"/>
</dbReference>
<dbReference type="InterPro" id="IPR024478">
    <property type="entry name" value="HlyB_4HB_MCP"/>
</dbReference>
<dbReference type="AlphaFoldDB" id="A0A941GW10"/>
<feature type="domain" description="Methyl-accepting transducer" evidence="4">
    <location>
        <begin position="215"/>
        <end position="451"/>
    </location>
</feature>
<gene>
    <name evidence="5" type="ORF">DSM107014_05555</name>
</gene>
<dbReference type="GO" id="GO:0007165">
    <property type="term" value="P:signal transduction"/>
    <property type="evidence" value="ECO:0007669"/>
    <property type="project" value="UniProtKB-KW"/>
</dbReference>
<dbReference type="PANTHER" id="PTHR32089">
    <property type="entry name" value="METHYL-ACCEPTING CHEMOTAXIS PROTEIN MCPB"/>
    <property type="match status" value="1"/>
</dbReference>
<name>A0A941GW10_9CHRO</name>
<dbReference type="SMART" id="SM00283">
    <property type="entry name" value="MA"/>
    <property type="match status" value="1"/>
</dbReference>
<evidence type="ECO:0000313" key="5">
    <source>
        <dbReference type="EMBL" id="MBR8827361.1"/>
    </source>
</evidence>
<evidence type="ECO:0000256" key="2">
    <source>
        <dbReference type="PROSITE-ProRule" id="PRU00284"/>
    </source>
</evidence>